<feature type="transmembrane region" description="Helical" evidence="1">
    <location>
        <begin position="525"/>
        <end position="556"/>
    </location>
</feature>
<name>A0A975J3F9_9BACT</name>
<dbReference type="SUPFAM" id="SSF82714">
    <property type="entry name" value="Multidrug efflux transporter AcrB TolC docking domain, DN and DC subdomains"/>
    <property type="match status" value="2"/>
</dbReference>
<sequence length="1038" mass="111551">MHEGFLGGIVRFSLRFRGLVIALACALLGYGLHTLGRARYDVFPEFAPPQVTIQTEAPGLSPEQVETLVTQPIENVVNGIDGVGALRSSSIQGLSLLTLTFRPDSDIHLARQSVSERLGTLTGRLPQSVASPVMTPLTSSASIVFEAGLTSTERTAMEVRTFADWTLKPRLLTVDGVANVSVFGGEVKQLQIQVIPEQLVRHDLSLEDVVAVASKATGVQGAGFIENANQRIVIQTEAQEALTPAQLAAVVVARKDGAVLTLGDVARVVEAPEPPFGAASIMGRPGVVLVISSQFGTNTLEVTRKVEAALAELRPSLARERIGLHDDLFRPAAFIETATHNVAWSLLTGGVLVVVVLLLFLNNLRTAAISCTAIPLSLLAAVIVLEKLGCSLNTMTLGGLAIAIGEVVDDAVIDVENILRRLRGNRTLESPRPVWQVVIEASLEVRSAVVHATFAVILVFLPVLSMTGIAGRLFSPLGIAYVSAIAASLGVALTLTPALALVFLGKCELSAHEAPLARWMKARYLALLAWLNGSFRTVITVVVLVTLGGIAMLPLFQSQLVPELREGHFIVHMAAVPGTSLAQARSLGDDVTRELLKLPFVRKVNQRIGRTEASDDTFGSHEGEFDVELRPLEGDAAEGAVAEVRSMLEKFPGVNFAVKSFLSERVEETLSGYTAPVAIHVRGNDLDVLDGKAEEIAKLLHSIRGGRDVRVQSPQGTPQLVIRPRPSDLVRWGFTPGDVLTAVRTAYQGMGVGEIYEGNQVHEVNVILPPELRKDISSVGELVLKSPTGVHVPLRQLADIRQEAGRYVVLHRDARRVQTVTCDVEGRDVAGFVDEARKRIGAEIMMLSGTYVEFSGTAQEQARSRRDLMVHSTLAGLGIVLLLSIVTRHFRNLLLILANLPFALCGGVVAVFACGGLLSTGAMVGFVTLFGITLRNSIMLISHYEHLVTVERHEWNLETAWLGAGERLVPILMTALVTALGLLPLAIGTGDPGREIEGPMAIVILGGLLSSTSLNLLVLPMLAHRFGCFYRETSYYRS</sequence>
<evidence type="ECO:0000313" key="3">
    <source>
        <dbReference type="Proteomes" id="UP000676169"/>
    </source>
</evidence>
<reference evidence="2" key="1">
    <citation type="submission" date="2021-04" db="EMBL/GenBank/DDBJ databases">
        <title>Luteolibacter sp. 32A isolated from the skin of an Anderson's salamander (Ambystoma andersonii).</title>
        <authorList>
            <person name="Spergser J."/>
            <person name="Busse H.-J."/>
        </authorList>
    </citation>
    <scope>NUCLEOTIDE SEQUENCE</scope>
    <source>
        <strain evidence="2">32A</strain>
    </source>
</reference>
<keyword evidence="1" id="KW-1133">Transmembrane helix</keyword>
<dbReference type="SUPFAM" id="SSF82866">
    <property type="entry name" value="Multidrug efflux transporter AcrB transmembrane domain"/>
    <property type="match status" value="2"/>
</dbReference>
<dbReference type="Gene3D" id="3.30.2090.10">
    <property type="entry name" value="Multidrug efflux transporter AcrB TolC docking domain, DN and DC subdomains"/>
    <property type="match status" value="2"/>
</dbReference>
<evidence type="ECO:0000313" key="2">
    <source>
        <dbReference type="EMBL" id="QUE53241.1"/>
    </source>
</evidence>
<dbReference type="Gene3D" id="3.30.70.1430">
    <property type="entry name" value="Multidrug efflux transporter AcrB pore domain"/>
    <property type="match status" value="2"/>
</dbReference>
<feature type="transmembrane region" description="Helical" evidence="1">
    <location>
        <begin position="893"/>
        <end position="918"/>
    </location>
</feature>
<dbReference type="Pfam" id="PF00873">
    <property type="entry name" value="ACR_tran"/>
    <property type="match status" value="1"/>
</dbReference>
<feature type="transmembrane region" description="Helical" evidence="1">
    <location>
        <begin position="479"/>
        <end position="504"/>
    </location>
</feature>
<feature type="transmembrane region" description="Helical" evidence="1">
    <location>
        <begin position="999"/>
        <end position="1022"/>
    </location>
</feature>
<dbReference type="PRINTS" id="PR00702">
    <property type="entry name" value="ACRIFLAVINRP"/>
</dbReference>
<dbReference type="SUPFAM" id="SSF82693">
    <property type="entry name" value="Multidrug efflux transporter AcrB pore domain, PN1, PN2, PC1 and PC2 subdomains"/>
    <property type="match status" value="2"/>
</dbReference>
<dbReference type="PANTHER" id="PTHR32063">
    <property type="match status" value="1"/>
</dbReference>
<dbReference type="AlphaFoldDB" id="A0A975J3F9"/>
<dbReference type="PANTHER" id="PTHR32063:SF4">
    <property type="entry name" value="SLR6043 PROTEIN"/>
    <property type="match status" value="1"/>
</dbReference>
<dbReference type="Gene3D" id="3.30.70.1320">
    <property type="entry name" value="Multidrug efflux transporter AcrB pore domain like"/>
    <property type="match status" value="1"/>
</dbReference>
<dbReference type="InterPro" id="IPR027463">
    <property type="entry name" value="AcrB_DN_DC_subdom"/>
</dbReference>
<accession>A0A975J3F9</accession>
<protein>
    <submittedName>
        <fullName evidence="2">Efflux RND transporter permease subunit</fullName>
    </submittedName>
</protein>
<dbReference type="KEGG" id="lamb:KBB96_10155"/>
<keyword evidence="1" id="KW-0812">Transmembrane</keyword>
<dbReference type="InterPro" id="IPR001036">
    <property type="entry name" value="Acrflvin-R"/>
</dbReference>
<gene>
    <name evidence="2" type="ORF">KBB96_10155</name>
</gene>
<feature type="transmembrane region" description="Helical" evidence="1">
    <location>
        <begin position="868"/>
        <end position="886"/>
    </location>
</feature>
<feature type="transmembrane region" description="Helical" evidence="1">
    <location>
        <begin position="449"/>
        <end position="473"/>
    </location>
</feature>
<dbReference type="GO" id="GO:0005886">
    <property type="term" value="C:plasma membrane"/>
    <property type="evidence" value="ECO:0007669"/>
    <property type="project" value="TreeGrafter"/>
</dbReference>
<organism evidence="2 3">
    <name type="scientific">Luteolibacter ambystomatis</name>
    <dbReference type="NCBI Taxonomy" id="2824561"/>
    <lineage>
        <taxon>Bacteria</taxon>
        <taxon>Pseudomonadati</taxon>
        <taxon>Verrucomicrobiota</taxon>
        <taxon>Verrucomicrobiia</taxon>
        <taxon>Verrucomicrobiales</taxon>
        <taxon>Verrucomicrobiaceae</taxon>
        <taxon>Luteolibacter</taxon>
    </lineage>
</organism>
<keyword evidence="3" id="KW-1185">Reference proteome</keyword>
<evidence type="ECO:0000256" key="1">
    <source>
        <dbReference type="SAM" id="Phobius"/>
    </source>
</evidence>
<proteinExistence type="predicted"/>
<keyword evidence="1" id="KW-0472">Membrane</keyword>
<dbReference type="Gene3D" id="1.20.1640.10">
    <property type="entry name" value="Multidrug efflux transporter AcrB transmembrane domain"/>
    <property type="match status" value="2"/>
</dbReference>
<dbReference type="Proteomes" id="UP000676169">
    <property type="component" value="Chromosome"/>
</dbReference>
<feature type="transmembrane region" description="Helical" evidence="1">
    <location>
        <begin position="12"/>
        <end position="32"/>
    </location>
</feature>
<dbReference type="RefSeq" id="WP_211634583.1">
    <property type="nucleotide sequence ID" value="NZ_CP073100.1"/>
</dbReference>
<dbReference type="EMBL" id="CP073100">
    <property type="protein sequence ID" value="QUE53241.1"/>
    <property type="molecule type" value="Genomic_DNA"/>
</dbReference>
<feature type="transmembrane region" description="Helical" evidence="1">
    <location>
        <begin position="968"/>
        <end position="987"/>
    </location>
</feature>
<dbReference type="GO" id="GO:0042910">
    <property type="term" value="F:xenobiotic transmembrane transporter activity"/>
    <property type="evidence" value="ECO:0007669"/>
    <property type="project" value="TreeGrafter"/>
</dbReference>
<feature type="transmembrane region" description="Helical" evidence="1">
    <location>
        <begin position="342"/>
        <end position="361"/>
    </location>
</feature>
<dbReference type="Gene3D" id="3.30.70.1440">
    <property type="entry name" value="Multidrug efflux transporter AcrB pore domain"/>
    <property type="match status" value="1"/>
</dbReference>